<gene>
    <name evidence="1" type="ORF">I5M32_14090</name>
</gene>
<dbReference type="Gene3D" id="3.90.550.10">
    <property type="entry name" value="Spore Coat Polysaccharide Biosynthesis Protein SpsA, Chain A"/>
    <property type="match status" value="1"/>
</dbReference>
<proteinExistence type="predicted"/>
<dbReference type="CDD" id="cd00761">
    <property type="entry name" value="Glyco_tranf_GTA_type"/>
    <property type="match status" value="1"/>
</dbReference>
<evidence type="ECO:0008006" key="3">
    <source>
        <dbReference type="Google" id="ProtNLM"/>
    </source>
</evidence>
<dbReference type="InterPro" id="IPR029044">
    <property type="entry name" value="Nucleotide-diphossugar_trans"/>
</dbReference>
<reference evidence="1 2" key="1">
    <citation type="submission" date="2020-12" db="EMBL/GenBank/DDBJ databases">
        <title>Bacterial novel species Pedobacter sp. SD-b isolated from soil.</title>
        <authorList>
            <person name="Jung H.-Y."/>
        </authorList>
    </citation>
    <scope>NUCLEOTIDE SEQUENCE [LARGE SCALE GENOMIC DNA]</scope>
    <source>
        <strain evidence="1 2">SD-b</strain>
    </source>
</reference>
<sequence length="279" mass="32722">MLKICILIRVYDRLDDLKYCLQLINDTWLTNDYYILVVCNGVSKGYIVNQELEKEIDYLLVLEENAGHLKGNAQLLTEGLKFIPYDTAYTIILEADTWIYTDSIINKYIKQLEETKAVWASAQWYTTYFSLATDFAILDHNFLKLHPLVFNYTGYPECYAANYINDNDLKYVYIKENMPVHLPNYLKKYVYAPAGRFNVFVRSKMVTHHTEQYKNGISTKKAHLNRVAGKAYFTDIETENYNLQKSLMSFLIALVNFLPRKSWFLKTQQFNTKITHANI</sequence>
<evidence type="ECO:0000313" key="2">
    <source>
        <dbReference type="Proteomes" id="UP000660024"/>
    </source>
</evidence>
<dbReference type="Proteomes" id="UP000660024">
    <property type="component" value="Unassembled WGS sequence"/>
</dbReference>
<accession>A0ABS1BMX9</accession>
<evidence type="ECO:0000313" key="1">
    <source>
        <dbReference type="EMBL" id="MBK0384096.1"/>
    </source>
</evidence>
<protein>
    <recommendedName>
        <fullName evidence="3">Glycosyl transferase family 2</fullName>
    </recommendedName>
</protein>
<comment type="caution">
    <text evidence="1">The sequence shown here is derived from an EMBL/GenBank/DDBJ whole genome shotgun (WGS) entry which is preliminary data.</text>
</comment>
<name>A0ABS1BMX9_9SPHI</name>
<dbReference type="RefSeq" id="WP_200587495.1">
    <property type="nucleotide sequence ID" value="NZ_JAEHFY010000022.1"/>
</dbReference>
<organism evidence="1 2">
    <name type="scientific">Pedobacter segetis</name>
    <dbReference type="NCBI Taxonomy" id="2793069"/>
    <lineage>
        <taxon>Bacteria</taxon>
        <taxon>Pseudomonadati</taxon>
        <taxon>Bacteroidota</taxon>
        <taxon>Sphingobacteriia</taxon>
        <taxon>Sphingobacteriales</taxon>
        <taxon>Sphingobacteriaceae</taxon>
        <taxon>Pedobacter</taxon>
    </lineage>
</organism>
<dbReference type="EMBL" id="JAEHFY010000022">
    <property type="protein sequence ID" value="MBK0384096.1"/>
    <property type="molecule type" value="Genomic_DNA"/>
</dbReference>
<keyword evidence="2" id="KW-1185">Reference proteome</keyword>
<dbReference type="SUPFAM" id="SSF53448">
    <property type="entry name" value="Nucleotide-diphospho-sugar transferases"/>
    <property type="match status" value="1"/>
</dbReference>